<evidence type="ECO:0000313" key="1">
    <source>
        <dbReference type="EMBL" id="ELR67546.1"/>
    </source>
</evidence>
<dbReference type="RefSeq" id="WP_007462110.1">
    <property type="nucleotide sequence ID" value="NZ_AMZO01000002.1"/>
</dbReference>
<dbReference type="Pfam" id="PF19795">
    <property type="entry name" value="DUF6279"/>
    <property type="match status" value="1"/>
</dbReference>
<organism evidence="1 2">
    <name type="scientific">Photobacterium marinum</name>
    <dbReference type="NCBI Taxonomy" id="1056511"/>
    <lineage>
        <taxon>Bacteria</taxon>
        <taxon>Pseudomonadati</taxon>
        <taxon>Pseudomonadota</taxon>
        <taxon>Gammaproteobacteria</taxon>
        <taxon>Vibrionales</taxon>
        <taxon>Vibrionaceae</taxon>
        <taxon>Photobacterium</taxon>
    </lineage>
</organism>
<proteinExistence type="predicted"/>
<keyword evidence="2" id="KW-1185">Reference proteome</keyword>
<dbReference type="AlphaFoldDB" id="L8JFA5"/>
<dbReference type="EMBL" id="AMZO01000002">
    <property type="protein sequence ID" value="ELR67546.1"/>
    <property type="molecule type" value="Genomic_DNA"/>
</dbReference>
<sequence length="286" mass="34112">MLLRTIPQKLARLFAFSIFLLLLVGCAMRLAYNTLDFWIPYYLSDFVSLDSRQELIFDNELRKALTVHRRQELPKLHRALDDLQQDMNKPLSFTQVKDYHYRFTAVGEGSVALLAKPLAAMLLQLDDSQINRLNNTINNEIEDRRQKRAILTTKQKVKKRTESLEDMSLFWLGSLSPKQKKLLKEMAGYQVEMESVFFFFWHDFLDDWKVLMEERAQPGFEAKLSQLLQRMVRFENEEVQTELNFYLNRRFDVLRRINNSMHNDQRQHFENKIMDIRKNIAVLINQ</sequence>
<dbReference type="OrthoDB" id="5918733at2"/>
<evidence type="ECO:0000313" key="2">
    <source>
        <dbReference type="Proteomes" id="UP000011134"/>
    </source>
</evidence>
<protein>
    <recommendedName>
        <fullName evidence="3">Lipoprotein</fullName>
    </recommendedName>
</protein>
<accession>L8JFA5</accession>
<name>L8JFA5_9GAMM</name>
<dbReference type="Proteomes" id="UP000011134">
    <property type="component" value="Unassembled WGS sequence"/>
</dbReference>
<dbReference type="PATRIC" id="fig|1056511.3.peg.548"/>
<reference evidence="1 2" key="1">
    <citation type="submission" date="2012-12" db="EMBL/GenBank/DDBJ databases">
        <title>Genome Assembly of Photobacterium sp. AK15.</title>
        <authorList>
            <person name="Khatri I."/>
            <person name="Vaidya B."/>
            <person name="Srinivas T.N.R."/>
            <person name="Subramanian S."/>
            <person name="Pinnaka A."/>
        </authorList>
    </citation>
    <scope>NUCLEOTIDE SEQUENCE [LARGE SCALE GENOMIC DNA]</scope>
    <source>
        <strain evidence="1 2">AK15</strain>
    </source>
</reference>
<evidence type="ECO:0008006" key="3">
    <source>
        <dbReference type="Google" id="ProtNLM"/>
    </source>
</evidence>
<gene>
    <name evidence="1" type="ORF">C942_01475</name>
</gene>
<dbReference type="PROSITE" id="PS51257">
    <property type="entry name" value="PROKAR_LIPOPROTEIN"/>
    <property type="match status" value="1"/>
</dbReference>
<comment type="caution">
    <text evidence="1">The sequence shown here is derived from an EMBL/GenBank/DDBJ whole genome shotgun (WGS) entry which is preliminary data.</text>
</comment>